<evidence type="ECO:0000313" key="3">
    <source>
        <dbReference type="Proteomes" id="UP000238375"/>
    </source>
</evidence>
<dbReference type="InterPro" id="IPR024775">
    <property type="entry name" value="DinB-like"/>
</dbReference>
<protein>
    <submittedName>
        <fullName evidence="2">DinB family protein</fullName>
    </submittedName>
</protein>
<proteinExistence type="predicted"/>
<dbReference type="EMBL" id="PVTE01000012">
    <property type="protein sequence ID" value="PRY36504.1"/>
    <property type="molecule type" value="Genomic_DNA"/>
</dbReference>
<dbReference type="AlphaFoldDB" id="A0A2T0SSW3"/>
<accession>A0A2T0SSW3</accession>
<comment type="caution">
    <text evidence="2">The sequence shown here is derived from an EMBL/GenBank/DDBJ whole genome shotgun (WGS) entry which is preliminary data.</text>
</comment>
<reference evidence="2 3" key="1">
    <citation type="submission" date="2018-03" db="EMBL/GenBank/DDBJ databases">
        <title>Genomic Encyclopedia of Archaeal and Bacterial Type Strains, Phase II (KMG-II): from individual species to whole genera.</title>
        <authorList>
            <person name="Goeker M."/>
        </authorList>
    </citation>
    <scope>NUCLEOTIDE SEQUENCE [LARGE SCALE GENOMIC DNA]</scope>
    <source>
        <strain evidence="2 3">DSM 28354</strain>
    </source>
</reference>
<dbReference type="SUPFAM" id="SSF109854">
    <property type="entry name" value="DinB/YfiT-like putative metalloenzymes"/>
    <property type="match status" value="1"/>
</dbReference>
<gene>
    <name evidence="2" type="ORF">CLV58_11294</name>
</gene>
<dbReference type="InterPro" id="IPR034660">
    <property type="entry name" value="DinB/YfiT-like"/>
</dbReference>
<dbReference type="Gene3D" id="1.20.120.450">
    <property type="entry name" value="dinb family like domain"/>
    <property type="match status" value="1"/>
</dbReference>
<sequence length="176" mass="19732">MTQNDLPALPPFFDRYINLAPPGDLLDALKQTRSFDSLIDAQTLVRLGDRRYAPGKWSATDILQHIVDTERIMAYRALRIARNDKTPLPGFDENAFADCTDATNRTVADLYDEYTAQRDSTIQLFSSFTDEMLLRSGTASDKPISALALGFVCVGHAMHHANVLRERYLPLLTQPS</sequence>
<dbReference type="OrthoDB" id="9793216at2"/>
<evidence type="ECO:0000313" key="2">
    <source>
        <dbReference type="EMBL" id="PRY36504.1"/>
    </source>
</evidence>
<feature type="domain" description="DinB-like" evidence="1">
    <location>
        <begin position="48"/>
        <end position="162"/>
    </location>
</feature>
<dbReference type="Proteomes" id="UP000238375">
    <property type="component" value="Unassembled WGS sequence"/>
</dbReference>
<dbReference type="Pfam" id="PF12867">
    <property type="entry name" value="DinB_2"/>
    <property type="match status" value="1"/>
</dbReference>
<name>A0A2T0SSW3_9BACT</name>
<evidence type="ECO:0000259" key="1">
    <source>
        <dbReference type="Pfam" id="PF12867"/>
    </source>
</evidence>
<dbReference type="RefSeq" id="WP_106138706.1">
    <property type="nucleotide sequence ID" value="NZ_PVTE01000012.1"/>
</dbReference>
<organism evidence="2 3">
    <name type="scientific">Spirosoma oryzae</name>
    <dbReference type="NCBI Taxonomy" id="1469603"/>
    <lineage>
        <taxon>Bacteria</taxon>
        <taxon>Pseudomonadati</taxon>
        <taxon>Bacteroidota</taxon>
        <taxon>Cytophagia</taxon>
        <taxon>Cytophagales</taxon>
        <taxon>Cytophagaceae</taxon>
        <taxon>Spirosoma</taxon>
    </lineage>
</organism>
<keyword evidence="3" id="KW-1185">Reference proteome</keyword>